<dbReference type="KEGG" id="xak:KIMC2_12670"/>
<comment type="catalytic activity">
    <reaction evidence="7">
        <text>UDP-N-acetyl-alpha-D-glucosamine + ATP = UDP-N-acetyl-alpha-D-glucosamine 3'-phosphate + ADP + H(+)</text>
        <dbReference type="Rhea" id="RHEA:32671"/>
        <dbReference type="ChEBI" id="CHEBI:15378"/>
        <dbReference type="ChEBI" id="CHEBI:30616"/>
        <dbReference type="ChEBI" id="CHEBI:57705"/>
        <dbReference type="ChEBI" id="CHEBI:64353"/>
        <dbReference type="ChEBI" id="CHEBI:456216"/>
        <dbReference type="EC" id="2.7.1.176"/>
    </reaction>
</comment>
<protein>
    <recommendedName>
        <fullName evidence="6">UDP-N-acetylglucosamine kinase</fullName>
        <ecNumber evidence="2">2.7.1.176</ecNumber>
    </recommendedName>
    <alternativeName>
        <fullName evidence="6">UDP-N-acetylglucosamine kinase</fullName>
    </alternativeName>
</protein>
<evidence type="ECO:0000256" key="3">
    <source>
        <dbReference type="ARBA" id="ARBA00022649"/>
    </source>
</evidence>
<dbReference type="GO" id="GO:0005524">
    <property type="term" value="F:ATP binding"/>
    <property type="evidence" value="ECO:0007669"/>
    <property type="project" value="UniProtKB-KW"/>
</dbReference>
<evidence type="ECO:0000313" key="9">
    <source>
        <dbReference type="EMBL" id="BDR56705.1"/>
    </source>
</evidence>
<evidence type="ECO:0000259" key="8">
    <source>
        <dbReference type="Pfam" id="PF06414"/>
    </source>
</evidence>
<sequence length="130" mass="15433">MVFKKGFSFVLDATFATPKAEQNLVRAFNKNYNVYIYYVYQDPLIAWDFTKKREAVEGRTVPKERFINAFFEARNNLQRLKSKFQNDLTVNILVKNFQNKIVDSIMDIDNIELILPIKYSKKDLEEKLHD</sequence>
<evidence type="ECO:0000313" key="10">
    <source>
        <dbReference type="Proteomes" id="UP001321804"/>
    </source>
</evidence>
<evidence type="ECO:0000256" key="6">
    <source>
        <dbReference type="ARBA" id="ARBA00032897"/>
    </source>
</evidence>
<dbReference type="Proteomes" id="UP001321804">
    <property type="component" value="Chromosome"/>
</dbReference>
<keyword evidence="3" id="KW-1277">Toxin-antitoxin system</keyword>
<organism evidence="9 10">
    <name type="scientific">Xylocopilactobacillus apis</name>
    <dbReference type="NCBI Taxonomy" id="2932183"/>
    <lineage>
        <taxon>Bacteria</taxon>
        <taxon>Bacillati</taxon>
        <taxon>Bacillota</taxon>
        <taxon>Bacilli</taxon>
        <taxon>Lactobacillales</taxon>
        <taxon>Lactobacillaceae</taxon>
        <taxon>Xylocopilactobacillus</taxon>
    </lineage>
</organism>
<gene>
    <name evidence="9" type="ORF">KIMC2_12670</name>
</gene>
<name>A0AAU9D331_9LACO</name>
<keyword evidence="10" id="KW-1185">Reference proteome</keyword>
<evidence type="ECO:0000256" key="4">
    <source>
        <dbReference type="ARBA" id="ARBA00022741"/>
    </source>
</evidence>
<dbReference type="EC" id="2.7.1.176" evidence="2"/>
<dbReference type="AlphaFoldDB" id="A0AAU9D331"/>
<comment type="similarity">
    <text evidence="1">Belongs to the zeta toxin family.</text>
</comment>
<evidence type="ECO:0000256" key="5">
    <source>
        <dbReference type="ARBA" id="ARBA00022840"/>
    </source>
</evidence>
<keyword evidence="4" id="KW-0547">Nucleotide-binding</keyword>
<dbReference type="GO" id="GO:0016301">
    <property type="term" value="F:kinase activity"/>
    <property type="evidence" value="ECO:0007669"/>
    <property type="project" value="InterPro"/>
</dbReference>
<dbReference type="InterPro" id="IPR010488">
    <property type="entry name" value="Zeta_toxin_domain"/>
</dbReference>
<evidence type="ECO:0000256" key="7">
    <source>
        <dbReference type="ARBA" id="ARBA00048178"/>
    </source>
</evidence>
<dbReference type="Pfam" id="PF06414">
    <property type="entry name" value="Zeta_toxin"/>
    <property type="match status" value="1"/>
</dbReference>
<keyword evidence="5" id="KW-0067">ATP-binding</keyword>
<evidence type="ECO:0000256" key="2">
    <source>
        <dbReference type="ARBA" id="ARBA00011963"/>
    </source>
</evidence>
<proteinExistence type="inferred from homology"/>
<evidence type="ECO:0000256" key="1">
    <source>
        <dbReference type="ARBA" id="ARBA00009104"/>
    </source>
</evidence>
<dbReference type="EMBL" id="AP026801">
    <property type="protein sequence ID" value="BDR56705.1"/>
    <property type="molecule type" value="Genomic_DNA"/>
</dbReference>
<accession>A0AAU9D331</accession>
<dbReference type="Gene3D" id="3.40.50.300">
    <property type="entry name" value="P-loop containing nucleotide triphosphate hydrolases"/>
    <property type="match status" value="1"/>
</dbReference>
<dbReference type="InterPro" id="IPR027417">
    <property type="entry name" value="P-loop_NTPase"/>
</dbReference>
<feature type="domain" description="Zeta toxin" evidence="8">
    <location>
        <begin position="2"/>
        <end position="101"/>
    </location>
</feature>
<reference evidence="9 10" key="1">
    <citation type="journal article" date="2023" name="Microbiol. Spectr.">
        <title>Symbiosis of Carpenter Bees with Uncharacterized Lactic Acid Bacteria Showing NAD Auxotrophy.</title>
        <authorList>
            <person name="Kawasaki S."/>
            <person name="Ozawa K."/>
            <person name="Mori T."/>
            <person name="Yamamoto A."/>
            <person name="Ito M."/>
            <person name="Ohkuma M."/>
            <person name="Sakamoto M."/>
            <person name="Matsutani M."/>
        </authorList>
    </citation>
    <scope>NUCLEOTIDE SEQUENCE [LARGE SCALE GENOMIC DNA]</scope>
    <source>
        <strain evidence="9 10">KimC2</strain>
    </source>
</reference>